<dbReference type="STRING" id="656914.SAMN00017405_1371"/>
<dbReference type="OrthoDB" id="1633470at2"/>
<keyword evidence="2" id="KW-1185">Reference proteome</keyword>
<sequence>MFFRTRKLIWGKYRHRKNRYYTKIFLAFFLLLLFLTAGSFWKNADSIEVSTNNTKDSVSNYEKVEKILNFVGMNESELRDILGQGCPLFIDNEKEGSVTLLNYFSDKFINITEISKSEPTSYLKYQLAYLSNVSPVGVQMVHGGEEDFYLETPPELEEWNFEVKKDILQVFDKDSVILLYNTHNAENYKPEAAKLEGQNAGVFKVAQRLKQKLEDEYGAKVVQSENIHDYPDWTRSYIESLKTAQQLLGENKNASMMFDIHRDAGYKSKDPTTININGKNAAKILLVIATEHENWKKNLAFAQQLESKSNELYPGLIRDIRIRDNRRYNQQLHPQAVLLEFGSDLNTLDEALYSAELLADIIANVVKKPEN</sequence>
<protein>
    <submittedName>
        <fullName evidence="1">Stage II sporulation protein P</fullName>
    </submittedName>
</protein>
<evidence type="ECO:0000313" key="2">
    <source>
        <dbReference type="Proteomes" id="UP000192731"/>
    </source>
</evidence>
<name>A0A1W1VBW4_DESTI</name>
<dbReference type="Gene3D" id="3.40.630.40">
    <property type="entry name" value="Zn-dependent exopeptidases"/>
    <property type="match status" value="1"/>
</dbReference>
<dbReference type="NCBIfam" id="TIGR02867">
    <property type="entry name" value="spore_II_P"/>
    <property type="match status" value="1"/>
</dbReference>
<reference evidence="1 2" key="1">
    <citation type="submission" date="2017-04" db="EMBL/GenBank/DDBJ databases">
        <authorList>
            <person name="Afonso C.L."/>
            <person name="Miller P.J."/>
            <person name="Scott M.A."/>
            <person name="Spackman E."/>
            <person name="Goraichik I."/>
            <person name="Dimitrov K.M."/>
            <person name="Suarez D.L."/>
            <person name="Swayne D.E."/>
        </authorList>
    </citation>
    <scope>NUCLEOTIDE SEQUENCE [LARGE SCALE GENOMIC DNA]</scope>
    <source>
        <strain evidence="1 2">DSM 11270</strain>
    </source>
</reference>
<dbReference type="Pfam" id="PF07454">
    <property type="entry name" value="SpoIIP"/>
    <property type="match status" value="1"/>
</dbReference>
<dbReference type="RefSeq" id="WP_159446305.1">
    <property type="nucleotide sequence ID" value="NZ_FWWT01000017.1"/>
</dbReference>
<dbReference type="Proteomes" id="UP000192731">
    <property type="component" value="Unassembled WGS sequence"/>
</dbReference>
<accession>A0A1W1VBW4</accession>
<dbReference type="AlphaFoldDB" id="A0A1W1VBW4"/>
<organism evidence="1 2">
    <name type="scientific">Desulfonispora thiosulfatigenes DSM 11270</name>
    <dbReference type="NCBI Taxonomy" id="656914"/>
    <lineage>
        <taxon>Bacteria</taxon>
        <taxon>Bacillati</taxon>
        <taxon>Bacillota</taxon>
        <taxon>Clostridia</taxon>
        <taxon>Eubacteriales</taxon>
        <taxon>Peptococcaceae</taxon>
        <taxon>Desulfonispora</taxon>
    </lineage>
</organism>
<gene>
    <name evidence="1" type="ORF">SAMN00017405_1371</name>
</gene>
<proteinExistence type="predicted"/>
<dbReference type="InterPro" id="IPR010897">
    <property type="entry name" value="Spore_II_P"/>
</dbReference>
<evidence type="ECO:0000313" key="1">
    <source>
        <dbReference type="EMBL" id="SMB90848.1"/>
    </source>
</evidence>
<dbReference type="EMBL" id="FWWT01000017">
    <property type="protein sequence ID" value="SMB90848.1"/>
    <property type="molecule type" value="Genomic_DNA"/>
</dbReference>